<evidence type="ECO:0000256" key="1">
    <source>
        <dbReference type="RuleBase" id="RU365079"/>
    </source>
</evidence>
<feature type="compositionally biased region" description="Basic residues" evidence="2">
    <location>
        <begin position="283"/>
        <end position="293"/>
    </location>
</feature>
<comment type="subunit">
    <text evidence="1">Component of the TIM23 complex.</text>
</comment>
<comment type="similarity">
    <text evidence="1">Belongs to the TIM50 family.</text>
</comment>
<gene>
    <name evidence="4" type="ORF">K452DRAFT_242363</name>
</gene>
<feature type="compositionally biased region" description="Pro residues" evidence="2">
    <location>
        <begin position="307"/>
        <end position="316"/>
    </location>
</feature>
<dbReference type="Pfam" id="PF03031">
    <property type="entry name" value="NIF"/>
    <property type="match status" value="1"/>
</dbReference>
<evidence type="ECO:0000259" key="3">
    <source>
        <dbReference type="PROSITE" id="PS50969"/>
    </source>
</evidence>
<keyword evidence="1" id="KW-0811">Translocation</keyword>
<comment type="function">
    <text evidence="1">Essential component of the TIM23 complex, a complex that mediates the translocation of transit peptide-containing proteins across the mitochondrial inner membrane.</text>
</comment>
<evidence type="ECO:0000256" key="2">
    <source>
        <dbReference type="SAM" id="MobiDB-lite"/>
    </source>
</evidence>
<dbReference type="EMBL" id="ML995476">
    <property type="protein sequence ID" value="KAF2145945.1"/>
    <property type="molecule type" value="Genomic_DNA"/>
</dbReference>
<dbReference type="InterPro" id="IPR036412">
    <property type="entry name" value="HAD-like_sf"/>
</dbReference>
<keyword evidence="1" id="KW-0813">Transport</keyword>
<dbReference type="Gene3D" id="3.40.50.1000">
    <property type="entry name" value="HAD superfamily/HAD-like"/>
    <property type="match status" value="1"/>
</dbReference>
<accession>A0A6A6BRN3</accession>
<protein>
    <recommendedName>
        <fullName evidence="1">Mitochondrial import inner membrane translocase subunit TIM50</fullName>
    </recommendedName>
</protein>
<dbReference type="Proteomes" id="UP000799438">
    <property type="component" value="Unassembled WGS sequence"/>
</dbReference>
<keyword evidence="1" id="KW-0809">Transit peptide</keyword>
<dbReference type="PANTHER" id="PTHR12210">
    <property type="entry name" value="DULLARD PROTEIN PHOSPHATASE"/>
    <property type="match status" value="1"/>
</dbReference>
<dbReference type="GeneID" id="54295359"/>
<name>A0A6A6BRN3_9PEZI</name>
<feature type="domain" description="FCP1 homology" evidence="3">
    <location>
        <begin position="331"/>
        <end position="502"/>
    </location>
</feature>
<dbReference type="PROSITE" id="PS50969">
    <property type="entry name" value="FCP1"/>
    <property type="match status" value="1"/>
</dbReference>
<dbReference type="InterPro" id="IPR004274">
    <property type="entry name" value="FCP1_dom"/>
</dbReference>
<proteinExistence type="inferred from homology"/>
<sequence>MARHKKRNTNNTNNANASNTGRTRAPGVTGSNAPSTQQQQSQQSQQSQQQQQPQQPQRQRAANAPPRENEQARSGSFVGQALLDALEGIDADRSTSGAATPAQELAREATPAPVPEKAETTQPQYATPAMQQQFPEQMPAAPAHNGYGYGFDFNAANTWMAAASAAAWPQMFGGGMDANAQQGGFYNQQFGQVQDGAWGQYQQQTAPYGLGYGIGNAWSAIGNTQAFAPVTSSTMAPIRGYATRAATRAAGRGAGLPTPDHIATTTSESEEGGVRFNHWMGRGSRRAKAKAKSPMRDFPPKGSFAKFPPPPKPDPSPQYLEQVASAPSLRTTPERLLVVIDLNGTLVHRPNRKDSSKVVCRPYAKAFLRYLLANHRVMAWSSARPENVAKMCAQLFTREQRSQLAAEWGRDRLGLTPAQYNEKVQVYKRLEQVWGAAAQFAWHDNHAAGERYAQHNTLLLDDSALKAASEPFNLVQVEEFEAKPHQMLVDVLAEVKGFLEEAKWQKDVSAWIHAGNGFVVGRWKGEWDRGESDGVSPERRRAAELALRREEEYEAAVRDAKAKGAA</sequence>
<dbReference type="InterPro" id="IPR023214">
    <property type="entry name" value="HAD_sf"/>
</dbReference>
<comment type="subcellular location">
    <subcellularLocation>
        <location evidence="1">Mitochondrion inner membrane</location>
        <topology evidence="1">Single-pass membrane protein</topology>
    </subcellularLocation>
</comment>
<keyword evidence="5" id="KW-1185">Reference proteome</keyword>
<dbReference type="RefSeq" id="XP_033401657.1">
    <property type="nucleotide sequence ID" value="XM_033537863.1"/>
</dbReference>
<dbReference type="SMART" id="SM00577">
    <property type="entry name" value="CPDc"/>
    <property type="match status" value="1"/>
</dbReference>
<dbReference type="OrthoDB" id="1711508at2759"/>
<dbReference type="GO" id="GO:0015031">
    <property type="term" value="P:protein transport"/>
    <property type="evidence" value="ECO:0007669"/>
    <property type="project" value="UniProtKB-KW"/>
</dbReference>
<dbReference type="SUPFAM" id="SSF56784">
    <property type="entry name" value="HAD-like"/>
    <property type="match status" value="1"/>
</dbReference>
<keyword evidence="1" id="KW-0496">Mitochondrion</keyword>
<dbReference type="GO" id="GO:0005744">
    <property type="term" value="C:TIM23 mitochondrial import inner membrane translocase complex"/>
    <property type="evidence" value="ECO:0007669"/>
    <property type="project" value="UniProtKB-UniRule"/>
</dbReference>
<dbReference type="AlphaFoldDB" id="A0A6A6BRN3"/>
<evidence type="ECO:0000313" key="4">
    <source>
        <dbReference type="EMBL" id="KAF2145945.1"/>
    </source>
</evidence>
<reference evidence="4" key="1">
    <citation type="journal article" date="2020" name="Stud. Mycol.">
        <title>101 Dothideomycetes genomes: a test case for predicting lifestyles and emergence of pathogens.</title>
        <authorList>
            <person name="Haridas S."/>
            <person name="Albert R."/>
            <person name="Binder M."/>
            <person name="Bloem J."/>
            <person name="Labutti K."/>
            <person name="Salamov A."/>
            <person name="Andreopoulos B."/>
            <person name="Baker S."/>
            <person name="Barry K."/>
            <person name="Bills G."/>
            <person name="Bluhm B."/>
            <person name="Cannon C."/>
            <person name="Castanera R."/>
            <person name="Culley D."/>
            <person name="Daum C."/>
            <person name="Ezra D."/>
            <person name="Gonzalez J."/>
            <person name="Henrissat B."/>
            <person name="Kuo A."/>
            <person name="Liang C."/>
            <person name="Lipzen A."/>
            <person name="Lutzoni F."/>
            <person name="Magnuson J."/>
            <person name="Mondo S."/>
            <person name="Nolan M."/>
            <person name="Ohm R."/>
            <person name="Pangilinan J."/>
            <person name="Park H.-J."/>
            <person name="Ramirez L."/>
            <person name="Alfaro M."/>
            <person name="Sun H."/>
            <person name="Tritt A."/>
            <person name="Yoshinaga Y."/>
            <person name="Zwiers L.-H."/>
            <person name="Turgeon B."/>
            <person name="Goodwin S."/>
            <person name="Spatafora J."/>
            <person name="Crous P."/>
            <person name="Grigoriev I."/>
        </authorList>
    </citation>
    <scope>NUCLEOTIDE SEQUENCE</scope>
    <source>
        <strain evidence="4">CBS 121167</strain>
    </source>
</reference>
<feature type="region of interest" description="Disordered" evidence="2">
    <location>
        <begin position="249"/>
        <end position="318"/>
    </location>
</feature>
<feature type="region of interest" description="Disordered" evidence="2">
    <location>
        <begin position="93"/>
        <end position="124"/>
    </location>
</feature>
<keyword evidence="1" id="KW-0653">Protein transport</keyword>
<feature type="region of interest" description="Disordered" evidence="2">
    <location>
        <begin position="1"/>
        <end position="74"/>
    </location>
</feature>
<evidence type="ECO:0000313" key="5">
    <source>
        <dbReference type="Proteomes" id="UP000799438"/>
    </source>
</evidence>
<organism evidence="4 5">
    <name type="scientific">Aplosporella prunicola CBS 121167</name>
    <dbReference type="NCBI Taxonomy" id="1176127"/>
    <lineage>
        <taxon>Eukaryota</taxon>
        <taxon>Fungi</taxon>
        <taxon>Dikarya</taxon>
        <taxon>Ascomycota</taxon>
        <taxon>Pezizomycotina</taxon>
        <taxon>Dothideomycetes</taxon>
        <taxon>Dothideomycetes incertae sedis</taxon>
        <taxon>Botryosphaeriales</taxon>
        <taxon>Aplosporellaceae</taxon>
        <taxon>Aplosporella</taxon>
    </lineage>
</organism>
<feature type="compositionally biased region" description="Low complexity" evidence="2">
    <location>
        <begin position="37"/>
        <end position="60"/>
    </location>
</feature>
<feature type="compositionally biased region" description="Low complexity" evidence="2">
    <location>
        <begin position="9"/>
        <end position="25"/>
    </location>
</feature>
<dbReference type="InterPro" id="IPR050365">
    <property type="entry name" value="TIM50"/>
</dbReference>